<organism evidence="3 4">
    <name type="scientific">Blepharisma stoltei</name>
    <dbReference type="NCBI Taxonomy" id="1481888"/>
    <lineage>
        <taxon>Eukaryota</taxon>
        <taxon>Sar</taxon>
        <taxon>Alveolata</taxon>
        <taxon>Ciliophora</taxon>
        <taxon>Postciliodesmatophora</taxon>
        <taxon>Heterotrichea</taxon>
        <taxon>Heterotrichida</taxon>
        <taxon>Blepharismidae</taxon>
        <taxon>Blepharisma</taxon>
    </lineage>
</organism>
<keyword evidence="1" id="KW-0175">Coiled coil</keyword>
<feature type="region of interest" description="Disordered" evidence="2">
    <location>
        <begin position="38"/>
        <end position="65"/>
    </location>
</feature>
<dbReference type="AlphaFoldDB" id="A0AAU9JBP5"/>
<gene>
    <name evidence="3" type="ORF">BSTOLATCC_MIC32993</name>
</gene>
<evidence type="ECO:0000313" key="4">
    <source>
        <dbReference type="Proteomes" id="UP001162131"/>
    </source>
</evidence>
<feature type="coiled-coil region" evidence="1">
    <location>
        <begin position="121"/>
        <end position="148"/>
    </location>
</feature>
<evidence type="ECO:0000256" key="1">
    <source>
        <dbReference type="SAM" id="Coils"/>
    </source>
</evidence>
<evidence type="ECO:0000313" key="3">
    <source>
        <dbReference type="EMBL" id="CAG9323091.1"/>
    </source>
</evidence>
<evidence type="ECO:0000256" key="2">
    <source>
        <dbReference type="SAM" id="MobiDB-lite"/>
    </source>
</evidence>
<name>A0AAU9JBP5_9CILI</name>
<protein>
    <submittedName>
        <fullName evidence="3">Uncharacterized protein</fullName>
    </submittedName>
</protein>
<reference evidence="3" key="1">
    <citation type="submission" date="2021-09" db="EMBL/GenBank/DDBJ databases">
        <authorList>
            <consortium name="AG Swart"/>
            <person name="Singh M."/>
            <person name="Singh A."/>
            <person name="Seah K."/>
            <person name="Emmerich C."/>
        </authorList>
    </citation>
    <scope>NUCLEOTIDE SEQUENCE</scope>
    <source>
        <strain evidence="3">ATCC30299</strain>
    </source>
</reference>
<accession>A0AAU9JBP5</accession>
<dbReference type="Proteomes" id="UP001162131">
    <property type="component" value="Unassembled WGS sequence"/>
</dbReference>
<feature type="region of interest" description="Disordered" evidence="2">
    <location>
        <begin position="1"/>
        <end position="22"/>
    </location>
</feature>
<comment type="caution">
    <text evidence="3">The sequence shown here is derived from an EMBL/GenBank/DDBJ whole genome shotgun (WGS) entry which is preliminary data.</text>
</comment>
<keyword evidence="4" id="KW-1185">Reference proteome</keyword>
<dbReference type="EMBL" id="CAJZBQ010000033">
    <property type="protein sequence ID" value="CAG9323091.1"/>
    <property type="molecule type" value="Genomic_DNA"/>
</dbReference>
<proteinExistence type="predicted"/>
<sequence>MDQKLLGDQYSQSPDKASPFPGAYSDFYSLESPFSAFKTTAGTNTNLSPQLQAKTQNSSPNPRIVSFQKSAPNSLRKIIPPPPGFEWTQDNGTGDKNIQSDLKIDSPTLKLIQHGESYQSVEELSNELEIYKRKLARAEKDVEKYKNSYYTVLQLHDTNSDSRADKQFQSFKADERFYECKACKEIQQENFVLHERITKFAAENSKVLTSFYGLFTQFQAIQIENRELWGKFKAAIEGKPIVFNCTAEKYCNIAKGYKDQLIAMQKELEDLKRSPNGFKNSARSFGLDDKLSQESNSPEIRTSFKKDRSDSIKHVAINECQECLLKQSRLVEKDKIIKELRDSLNSPLLRSQSLDISTNKDFQILKEHLWHKISFIRNLLGEPTQIALPGHKAVIGLLESREILEKWWNQRSNFSQESDWIKEGQQIISQACAFAKDTLEVKPMIKGRPGRELRMSVHKQVIEIEQAFNKMSSMSPEIEEIKRMFLELPYLLKPIFDLMKEYEQQNAGIELSPDLKLDSVISELKILQDSLCDQPSKIEGNEQFAPIVRRNSKRHRTNA</sequence>